<evidence type="ECO:0000256" key="2">
    <source>
        <dbReference type="ARBA" id="ARBA00023002"/>
    </source>
</evidence>
<evidence type="ECO:0000256" key="3">
    <source>
        <dbReference type="PROSITE-ProRule" id="PRU01282"/>
    </source>
</evidence>
<reference evidence="5 6" key="1">
    <citation type="submission" date="2018-05" db="EMBL/GenBank/DDBJ databases">
        <title>Leucothrix arctica sp. nov., isolated from Arctic seawater.</title>
        <authorList>
            <person name="Choi A."/>
            <person name="Baek K."/>
        </authorList>
    </citation>
    <scope>NUCLEOTIDE SEQUENCE [LARGE SCALE GENOMIC DNA]</scope>
    <source>
        <strain evidence="5 6">JCM 18388</strain>
    </source>
</reference>
<dbReference type="SUPFAM" id="SSF52833">
    <property type="entry name" value="Thioredoxin-like"/>
    <property type="match status" value="1"/>
</dbReference>
<dbReference type="PANTHER" id="PTHR30041">
    <property type="entry name" value="ARSENATE REDUCTASE"/>
    <property type="match status" value="1"/>
</dbReference>
<gene>
    <name evidence="5" type="primary">arsC</name>
    <name evidence="5" type="ORF">DKW60_01540</name>
</gene>
<name>A0A317CQQ2_9GAMM</name>
<dbReference type="RefSeq" id="WP_109835899.1">
    <property type="nucleotide sequence ID" value="NZ_QGKM01000003.1"/>
</dbReference>
<dbReference type="AlphaFoldDB" id="A0A317CQQ2"/>
<sequence>MSKKAIIYHNPRCSKSRATLALLEEKGEELDVVQYLNTPPDKDTLVAVLKMLNLSPRELMRKGEAHYKENNLADESLTDDQLIDAMLAHPKLIERPIVIKNGKAAIGRPPESVLTIL</sequence>
<keyword evidence="6" id="KW-1185">Reference proteome</keyword>
<organism evidence="5 6">
    <name type="scientific">Leucothrix pacifica</name>
    <dbReference type="NCBI Taxonomy" id="1247513"/>
    <lineage>
        <taxon>Bacteria</taxon>
        <taxon>Pseudomonadati</taxon>
        <taxon>Pseudomonadota</taxon>
        <taxon>Gammaproteobacteria</taxon>
        <taxon>Thiotrichales</taxon>
        <taxon>Thiotrichaceae</taxon>
        <taxon>Leucothrix</taxon>
    </lineage>
</organism>
<dbReference type="EC" id="1.20.4.1" evidence="4"/>
<dbReference type="OrthoDB" id="9790554at2"/>
<dbReference type="NCBIfam" id="TIGR00014">
    <property type="entry name" value="arsC"/>
    <property type="match status" value="1"/>
</dbReference>
<evidence type="ECO:0000256" key="1">
    <source>
        <dbReference type="ARBA" id="ARBA00007198"/>
    </source>
</evidence>
<evidence type="ECO:0000256" key="4">
    <source>
        <dbReference type="RuleBase" id="RU362029"/>
    </source>
</evidence>
<accession>A0A317CQQ2</accession>
<evidence type="ECO:0000313" key="5">
    <source>
        <dbReference type="EMBL" id="PWR00528.1"/>
    </source>
</evidence>
<dbReference type="PROSITE" id="PS51353">
    <property type="entry name" value="ARSC"/>
    <property type="match status" value="1"/>
</dbReference>
<dbReference type="Gene3D" id="3.40.30.10">
    <property type="entry name" value="Glutaredoxin"/>
    <property type="match status" value="1"/>
</dbReference>
<dbReference type="GO" id="GO:0008794">
    <property type="term" value="F:arsenate reductase (glutaredoxin) activity"/>
    <property type="evidence" value="ECO:0007669"/>
    <property type="project" value="UniProtKB-UniRule"/>
</dbReference>
<keyword evidence="2 4" id="KW-0560">Oxidoreductase</keyword>
<evidence type="ECO:0000313" key="6">
    <source>
        <dbReference type="Proteomes" id="UP000245539"/>
    </source>
</evidence>
<dbReference type="InterPro" id="IPR036249">
    <property type="entry name" value="Thioredoxin-like_sf"/>
</dbReference>
<comment type="caution">
    <text evidence="5">The sequence shown here is derived from an EMBL/GenBank/DDBJ whole genome shotgun (WGS) entry which is preliminary data.</text>
</comment>
<protein>
    <recommendedName>
        <fullName evidence="4">Arsenate reductase</fullName>
        <ecNumber evidence="4">1.20.4.1</ecNumber>
    </recommendedName>
</protein>
<dbReference type="CDD" id="cd03034">
    <property type="entry name" value="ArsC_ArsC"/>
    <property type="match status" value="1"/>
</dbReference>
<dbReference type="PANTHER" id="PTHR30041:SF4">
    <property type="entry name" value="ARSENATE REDUCTASE"/>
    <property type="match status" value="1"/>
</dbReference>
<comment type="similarity">
    <text evidence="1 3 4">Belongs to the ArsC family.</text>
</comment>
<proteinExistence type="inferred from homology"/>
<dbReference type="EMBL" id="QGKM01000003">
    <property type="protein sequence ID" value="PWR00528.1"/>
    <property type="molecule type" value="Genomic_DNA"/>
</dbReference>
<dbReference type="Proteomes" id="UP000245539">
    <property type="component" value="Unassembled WGS sequence"/>
</dbReference>
<comment type="catalytic activity">
    <reaction evidence="4">
        <text>[glutaredoxin]-dithiol + arsenate + glutathione + H(+) = glutathionyl-S-S-[glutaredoxin] + arsenite + H2O</text>
        <dbReference type="Rhea" id="RHEA:22016"/>
        <dbReference type="Rhea" id="RHEA-COMP:10729"/>
        <dbReference type="Rhea" id="RHEA-COMP:17668"/>
        <dbReference type="ChEBI" id="CHEBI:15377"/>
        <dbReference type="ChEBI" id="CHEBI:15378"/>
        <dbReference type="ChEBI" id="CHEBI:29242"/>
        <dbReference type="ChEBI" id="CHEBI:29950"/>
        <dbReference type="ChEBI" id="CHEBI:48597"/>
        <dbReference type="ChEBI" id="CHEBI:57925"/>
        <dbReference type="ChEBI" id="CHEBI:146199"/>
        <dbReference type="EC" id="1.20.4.1"/>
    </reaction>
</comment>
<dbReference type="InterPro" id="IPR006660">
    <property type="entry name" value="Arsenate_reductase-like"/>
</dbReference>
<dbReference type="Pfam" id="PF03960">
    <property type="entry name" value="ArsC"/>
    <property type="match status" value="1"/>
</dbReference>
<dbReference type="InterPro" id="IPR006659">
    <property type="entry name" value="Arsenate_reductase"/>
</dbReference>